<dbReference type="SMART" id="SM00670">
    <property type="entry name" value="PINc"/>
    <property type="match status" value="1"/>
</dbReference>
<dbReference type="Proteomes" id="UP000298009">
    <property type="component" value="Unassembled WGS sequence"/>
</dbReference>
<gene>
    <name evidence="2" type="ORF">EHQ24_06025</name>
</gene>
<dbReference type="PANTHER" id="PTHR34610:SF3">
    <property type="entry name" value="SSL7007 PROTEIN"/>
    <property type="match status" value="1"/>
</dbReference>
<keyword evidence="3" id="KW-1185">Reference proteome</keyword>
<dbReference type="InterPro" id="IPR002716">
    <property type="entry name" value="PIN_dom"/>
</dbReference>
<proteinExistence type="predicted"/>
<dbReference type="EMBL" id="RQFK01000013">
    <property type="protein sequence ID" value="TGK86132.1"/>
    <property type="molecule type" value="Genomic_DNA"/>
</dbReference>
<dbReference type="PANTHER" id="PTHR34610">
    <property type="entry name" value="SSL7007 PROTEIN"/>
    <property type="match status" value="1"/>
</dbReference>
<accession>A0A4R9IDJ7</accession>
<name>A0A4R9IDJ7_9LEPT</name>
<dbReference type="SUPFAM" id="SSF88723">
    <property type="entry name" value="PIN domain-like"/>
    <property type="match status" value="1"/>
</dbReference>
<dbReference type="InterPro" id="IPR002850">
    <property type="entry name" value="PIN_toxin-like"/>
</dbReference>
<organism evidence="2 3">
    <name type="scientific">Leptospira noumeaensis</name>
    <dbReference type="NCBI Taxonomy" id="2484964"/>
    <lineage>
        <taxon>Bacteria</taxon>
        <taxon>Pseudomonadati</taxon>
        <taxon>Spirochaetota</taxon>
        <taxon>Spirochaetia</taxon>
        <taxon>Leptospirales</taxon>
        <taxon>Leptospiraceae</taxon>
        <taxon>Leptospira</taxon>
    </lineage>
</organism>
<sequence length="145" mass="16849">MRVTIDTNVIYQALRDNRGASHFILNLVENRRIELALSTPVFTEYSDVLLRDKSLSDLALSKKEINLVLDFIAFVATPFSINYLLRPNLSDENDNLFVELAFASNSRYLITSNIKDFNLKNELKFDSFKVITPTDFAKFWRLNYE</sequence>
<evidence type="ECO:0000313" key="3">
    <source>
        <dbReference type="Proteomes" id="UP000298009"/>
    </source>
</evidence>
<protein>
    <submittedName>
        <fullName evidence="2">Putative toxin-antitoxin system toxin component, PIN family</fullName>
    </submittedName>
</protein>
<reference evidence="2" key="1">
    <citation type="journal article" date="2019" name="PLoS Negl. Trop. Dis.">
        <title>Revisiting the worldwide diversity of Leptospira species in the environment.</title>
        <authorList>
            <person name="Vincent A.T."/>
            <person name="Schiettekatte O."/>
            <person name="Bourhy P."/>
            <person name="Veyrier F.J."/>
            <person name="Picardeau M."/>
        </authorList>
    </citation>
    <scope>NUCLEOTIDE SEQUENCE [LARGE SCALE GENOMIC DNA]</scope>
    <source>
        <strain evidence="2">201800287</strain>
    </source>
</reference>
<evidence type="ECO:0000313" key="2">
    <source>
        <dbReference type="EMBL" id="TGK86132.1"/>
    </source>
</evidence>
<dbReference type="Pfam" id="PF13470">
    <property type="entry name" value="PIN_3"/>
    <property type="match status" value="1"/>
</dbReference>
<dbReference type="NCBIfam" id="TIGR00305">
    <property type="entry name" value="putative toxin-antitoxin system toxin component, PIN family"/>
    <property type="match status" value="1"/>
</dbReference>
<dbReference type="AlphaFoldDB" id="A0A4R9IDJ7"/>
<dbReference type="OrthoDB" id="32918at2"/>
<dbReference type="InterPro" id="IPR029060">
    <property type="entry name" value="PIN-like_dom_sf"/>
</dbReference>
<comment type="caution">
    <text evidence="2">The sequence shown here is derived from an EMBL/GenBank/DDBJ whole genome shotgun (WGS) entry which is preliminary data.</text>
</comment>
<evidence type="ECO:0000259" key="1">
    <source>
        <dbReference type="SMART" id="SM00670"/>
    </source>
</evidence>
<dbReference type="Gene3D" id="3.40.50.1010">
    <property type="entry name" value="5'-nuclease"/>
    <property type="match status" value="1"/>
</dbReference>
<feature type="domain" description="PIN" evidence="1">
    <location>
        <begin position="1"/>
        <end position="118"/>
    </location>
</feature>